<dbReference type="AlphaFoldDB" id="A0A0F9QDE0"/>
<sequence>MGNINIDIDELARAAQRTVLKKVLAMLEDEKRQPIERNNAATICDELILKVKALMDG</sequence>
<name>A0A0F9QDE0_9ZZZZ</name>
<accession>A0A0F9QDE0</accession>
<protein>
    <submittedName>
        <fullName evidence="1">Uncharacterized protein</fullName>
    </submittedName>
</protein>
<reference evidence="1" key="1">
    <citation type="journal article" date="2015" name="Nature">
        <title>Complex archaea that bridge the gap between prokaryotes and eukaryotes.</title>
        <authorList>
            <person name="Spang A."/>
            <person name="Saw J.H."/>
            <person name="Jorgensen S.L."/>
            <person name="Zaremba-Niedzwiedzka K."/>
            <person name="Martijn J."/>
            <person name="Lind A.E."/>
            <person name="van Eijk R."/>
            <person name="Schleper C."/>
            <person name="Guy L."/>
            <person name="Ettema T.J."/>
        </authorList>
    </citation>
    <scope>NUCLEOTIDE SEQUENCE</scope>
</reference>
<comment type="caution">
    <text evidence="1">The sequence shown here is derived from an EMBL/GenBank/DDBJ whole genome shotgun (WGS) entry which is preliminary data.</text>
</comment>
<proteinExistence type="predicted"/>
<dbReference type="EMBL" id="LAZR01004158">
    <property type="protein sequence ID" value="KKN11236.1"/>
    <property type="molecule type" value="Genomic_DNA"/>
</dbReference>
<organism evidence="1">
    <name type="scientific">marine sediment metagenome</name>
    <dbReference type="NCBI Taxonomy" id="412755"/>
    <lineage>
        <taxon>unclassified sequences</taxon>
        <taxon>metagenomes</taxon>
        <taxon>ecological metagenomes</taxon>
    </lineage>
</organism>
<gene>
    <name evidence="1" type="ORF">LCGC14_1028480</name>
</gene>
<evidence type="ECO:0000313" key="1">
    <source>
        <dbReference type="EMBL" id="KKN11236.1"/>
    </source>
</evidence>